<feature type="compositionally biased region" description="Acidic residues" evidence="1">
    <location>
        <begin position="217"/>
        <end position="240"/>
    </location>
</feature>
<dbReference type="AlphaFoldDB" id="A0A9P4VQS5"/>
<accession>A0A9P4VQS5</accession>
<protein>
    <submittedName>
        <fullName evidence="2">Uncharacterized protein</fullName>
    </submittedName>
</protein>
<organism evidence="2 3">
    <name type="scientific">Patellaria atrata CBS 101060</name>
    <dbReference type="NCBI Taxonomy" id="1346257"/>
    <lineage>
        <taxon>Eukaryota</taxon>
        <taxon>Fungi</taxon>
        <taxon>Dikarya</taxon>
        <taxon>Ascomycota</taxon>
        <taxon>Pezizomycotina</taxon>
        <taxon>Dothideomycetes</taxon>
        <taxon>Dothideomycetes incertae sedis</taxon>
        <taxon>Patellariales</taxon>
        <taxon>Patellariaceae</taxon>
        <taxon>Patellaria</taxon>
    </lineage>
</organism>
<feature type="compositionally biased region" description="Basic residues" evidence="1">
    <location>
        <begin position="269"/>
        <end position="278"/>
    </location>
</feature>
<comment type="caution">
    <text evidence="2">The sequence shown here is derived from an EMBL/GenBank/DDBJ whole genome shotgun (WGS) entry which is preliminary data.</text>
</comment>
<feature type="compositionally biased region" description="Basic and acidic residues" evidence="1">
    <location>
        <begin position="255"/>
        <end position="268"/>
    </location>
</feature>
<feature type="region of interest" description="Disordered" evidence="1">
    <location>
        <begin position="353"/>
        <end position="479"/>
    </location>
</feature>
<keyword evidence="3" id="KW-1185">Reference proteome</keyword>
<feature type="region of interest" description="Disordered" evidence="1">
    <location>
        <begin position="533"/>
        <end position="564"/>
    </location>
</feature>
<name>A0A9P4VQS5_9PEZI</name>
<dbReference type="EMBL" id="MU006102">
    <property type="protein sequence ID" value="KAF2836804.1"/>
    <property type="molecule type" value="Genomic_DNA"/>
</dbReference>
<feature type="region of interest" description="Disordered" evidence="1">
    <location>
        <begin position="203"/>
        <end position="286"/>
    </location>
</feature>
<evidence type="ECO:0000313" key="2">
    <source>
        <dbReference type="EMBL" id="KAF2836804.1"/>
    </source>
</evidence>
<evidence type="ECO:0000313" key="3">
    <source>
        <dbReference type="Proteomes" id="UP000799429"/>
    </source>
</evidence>
<gene>
    <name evidence="2" type="ORF">M501DRAFT_1018681</name>
</gene>
<dbReference type="Proteomes" id="UP000799429">
    <property type="component" value="Unassembled WGS sequence"/>
</dbReference>
<feature type="compositionally biased region" description="Basic residues" evidence="1">
    <location>
        <begin position="362"/>
        <end position="378"/>
    </location>
</feature>
<feature type="compositionally biased region" description="Low complexity" evidence="1">
    <location>
        <begin position="302"/>
        <end position="317"/>
    </location>
</feature>
<evidence type="ECO:0000256" key="1">
    <source>
        <dbReference type="SAM" id="MobiDB-lite"/>
    </source>
</evidence>
<reference evidence="2" key="1">
    <citation type="journal article" date="2020" name="Stud. Mycol.">
        <title>101 Dothideomycetes genomes: a test case for predicting lifestyles and emergence of pathogens.</title>
        <authorList>
            <person name="Haridas S."/>
            <person name="Albert R."/>
            <person name="Binder M."/>
            <person name="Bloem J."/>
            <person name="Labutti K."/>
            <person name="Salamov A."/>
            <person name="Andreopoulos B."/>
            <person name="Baker S."/>
            <person name="Barry K."/>
            <person name="Bills G."/>
            <person name="Bluhm B."/>
            <person name="Cannon C."/>
            <person name="Castanera R."/>
            <person name="Culley D."/>
            <person name="Daum C."/>
            <person name="Ezra D."/>
            <person name="Gonzalez J."/>
            <person name="Henrissat B."/>
            <person name="Kuo A."/>
            <person name="Liang C."/>
            <person name="Lipzen A."/>
            <person name="Lutzoni F."/>
            <person name="Magnuson J."/>
            <person name="Mondo S."/>
            <person name="Nolan M."/>
            <person name="Ohm R."/>
            <person name="Pangilinan J."/>
            <person name="Park H.-J."/>
            <person name="Ramirez L."/>
            <person name="Alfaro M."/>
            <person name="Sun H."/>
            <person name="Tritt A."/>
            <person name="Yoshinaga Y."/>
            <person name="Zwiers L.-H."/>
            <person name="Turgeon B."/>
            <person name="Goodwin S."/>
            <person name="Spatafora J."/>
            <person name="Crous P."/>
            <person name="Grigoriev I."/>
        </authorList>
    </citation>
    <scope>NUCLEOTIDE SEQUENCE</scope>
    <source>
        <strain evidence="2">CBS 101060</strain>
    </source>
</reference>
<feature type="region of interest" description="Disordered" evidence="1">
    <location>
        <begin position="301"/>
        <end position="328"/>
    </location>
</feature>
<sequence length="564" mass="62477">MGITPSNPFTSHIPSHPFAQTTPLTLYTTSTGAIPTSGRWDLRVPGVEQRRMSAVMRRNYQPVPVQVRDVYVGCAGCDGGVGSGGGSTGGGNGERGCVGWPGICPCRCWRKWVRRPRVGRAGEGVGTRGLRGGYDGGDEGEDAVGVGEERQEGICHCDPSCPCRGEVCVTCGLARNECPRGQMYTRTGGTWPVKRSKVYVTSGWGGRKGRKVREADNGEEDSGDDISDEEDEDSSDETESSVEGKGYRVRFLGKGPREFAFKRDPQRKESKKTKRQLKKIQGDLRDITNHLRAQQLRERLTQHLAQQKQHPQHAQNQRLKNQGHQRFQRRHADLGRYAGDDSDEEVEEVFDFPDPVTQFPASHRRGHLASLRRQHSSARHPGMTPQQQGSRPRTARRRPAPQDGWAQPPPRRGRARRGGMAPGYGRESVDPRSRERRTRFATDSGEGRRETGAGSGYEDVGWGDAGGMDGTARGARVDARREDLYDDSYGYGAALERGGRRDVHDGYPDQSRDGWGTCADVRDEAEDLISFSDNDLDRAGQRRRAAETGYREPMAETDEEEGLI</sequence>
<feature type="compositionally biased region" description="Acidic residues" evidence="1">
    <location>
        <begin position="555"/>
        <end position="564"/>
    </location>
</feature>
<proteinExistence type="predicted"/>
<feature type="compositionally biased region" description="Basic and acidic residues" evidence="1">
    <location>
        <begin position="535"/>
        <end position="554"/>
    </location>
</feature>